<accession>A0ABM6Z0F6</accession>
<evidence type="ECO:0000256" key="4">
    <source>
        <dbReference type="ARBA" id="ARBA00012546"/>
    </source>
</evidence>
<dbReference type="HAMAP" id="MF_00675">
    <property type="entry name" value="UxaC"/>
    <property type="match status" value="1"/>
</dbReference>
<evidence type="ECO:0000256" key="2">
    <source>
        <dbReference type="ARBA" id="ARBA00004892"/>
    </source>
</evidence>
<dbReference type="NCBIfam" id="NF002794">
    <property type="entry name" value="PRK02925.1"/>
    <property type="match status" value="1"/>
</dbReference>
<evidence type="ECO:0000256" key="1">
    <source>
        <dbReference type="ARBA" id="ARBA00001165"/>
    </source>
</evidence>
<evidence type="ECO:0000256" key="3">
    <source>
        <dbReference type="ARBA" id="ARBA00008397"/>
    </source>
</evidence>
<reference evidence="8 9" key="1">
    <citation type="submission" date="2018-08" db="EMBL/GenBank/DDBJ databases">
        <title>Genomic taxonomy of the Vibrionaceae family.</title>
        <authorList>
            <person name="Gomez-Gil B."/>
            <person name="Tanaka M."/>
            <person name="Sawabe T."/>
            <person name="Enciso-Ibarra K."/>
        </authorList>
    </citation>
    <scope>NUCLEOTIDE SEQUENCE [LARGE SCALE GENOMIC DNA]</scope>
    <source>
        <strain evidence="8 9">CAIM 1831</strain>
    </source>
</reference>
<comment type="similarity">
    <text evidence="3 7">Belongs to the metallo-dependent hydrolases superfamily. Uronate isomerase family.</text>
</comment>
<dbReference type="GO" id="GO:0008880">
    <property type="term" value="F:glucuronate isomerase activity"/>
    <property type="evidence" value="ECO:0007669"/>
    <property type="project" value="UniProtKB-EC"/>
</dbReference>
<comment type="catalytic activity">
    <reaction evidence="7">
        <text>aldehydo-D-galacturonate = keto-D-tagaturonate</text>
        <dbReference type="Rhea" id="RHEA:27702"/>
        <dbReference type="ChEBI" id="CHEBI:12952"/>
        <dbReference type="ChEBI" id="CHEBI:17886"/>
    </reaction>
</comment>
<dbReference type="InterPro" id="IPR003766">
    <property type="entry name" value="Uronate_isomerase"/>
</dbReference>
<evidence type="ECO:0000256" key="7">
    <source>
        <dbReference type="HAMAP-Rule" id="MF_00675"/>
    </source>
</evidence>
<dbReference type="InterPro" id="IPR032466">
    <property type="entry name" value="Metal_Hydrolase"/>
</dbReference>
<evidence type="ECO:0000313" key="9">
    <source>
        <dbReference type="Proteomes" id="UP000262832"/>
    </source>
</evidence>
<protein>
    <recommendedName>
        <fullName evidence="5 7">Uronate isomerase</fullName>
        <ecNumber evidence="4 7">5.3.1.12</ecNumber>
    </recommendedName>
    <alternativeName>
        <fullName evidence="7">Glucuronate isomerase</fullName>
    </alternativeName>
    <alternativeName>
        <fullName evidence="7">Uronic isomerase</fullName>
    </alternativeName>
</protein>
<dbReference type="Gene3D" id="1.10.2020.10">
    <property type="entry name" value="uronate isomerase, domain 2, chain A"/>
    <property type="match status" value="1"/>
</dbReference>
<dbReference type="RefSeq" id="WP_128813452.1">
    <property type="nucleotide sequence ID" value="NZ_CP032094.1"/>
</dbReference>
<dbReference type="SUPFAM" id="SSF51556">
    <property type="entry name" value="Metallo-dependent hydrolases"/>
    <property type="match status" value="1"/>
</dbReference>
<comment type="catalytic activity">
    <reaction evidence="1 7">
        <text>D-glucuronate = D-fructuronate</text>
        <dbReference type="Rhea" id="RHEA:13049"/>
        <dbReference type="ChEBI" id="CHEBI:58720"/>
        <dbReference type="ChEBI" id="CHEBI:59863"/>
        <dbReference type="EC" id="5.3.1.12"/>
    </reaction>
</comment>
<keyword evidence="6 7" id="KW-0413">Isomerase</keyword>
<dbReference type="Pfam" id="PF02614">
    <property type="entry name" value="UxaC"/>
    <property type="match status" value="1"/>
</dbReference>
<sequence length="473" mass="53904">MKTFLCEDFLLDTDVARDLYHNHAKHLPIYDYHCHLNPKDVAEDRQFENLSQIWLEGDHYKWRAMRAAGVSESLITGDASDLDKFQAWAKTVPQTLGNPLYHWTHLELRRPFGISGVLFGPESADSIWHHGNELLQSSDFSARGIMKQMNVVMAGTTDDPIHTLEHHKAIAEDTTFDVEVAPSWRPDRAFKIELAGFNEYMALLGESADIEIQCFSDLLKALEVRLDYFAHHGCRAADHGIEVVRYASIPSESTLDTILSRRLNEQALTEQEIDQFTTAVQVWLGKQYAKRGWVMQLHIGAQRNNSSRMFQLLGADAGFDSIGDRPFAFELAHILDDMDQTNELPKTILYCLNPRDNEMMATMIGNFQGGGIAGKVQFGSGWWFNDQKDGMERQMQQLSQLGLLSQFVGMLTDSRSFLSYTRHEYFRRILCNMIGQWVAKGEAPNDAQLLSQMVENVCYFNAKRYFTLPGEQA</sequence>
<proteinExistence type="inferred from homology"/>
<dbReference type="EC" id="5.3.1.12" evidence="4 7"/>
<dbReference type="EMBL" id="CP032094">
    <property type="protein sequence ID" value="AXY03566.1"/>
    <property type="molecule type" value="Genomic_DNA"/>
</dbReference>
<name>A0ABM6Z0F6_9VIBR</name>
<evidence type="ECO:0000256" key="5">
    <source>
        <dbReference type="ARBA" id="ARBA00020555"/>
    </source>
</evidence>
<dbReference type="PANTHER" id="PTHR30068:SF4">
    <property type="entry name" value="URONATE ISOMERASE"/>
    <property type="match status" value="1"/>
</dbReference>
<dbReference type="Gene3D" id="3.20.20.140">
    <property type="entry name" value="Metal-dependent hydrolases"/>
    <property type="match status" value="1"/>
</dbReference>
<dbReference type="PANTHER" id="PTHR30068">
    <property type="entry name" value="URONATE ISOMERASE"/>
    <property type="match status" value="1"/>
</dbReference>
<dbReference type="Proteomes" id="UP000262832">
    <property type="component" value="Chromosome II"/>
</dbReference>
<evidence type="ECO:0000313" key="8">
    <source>
        <dbReference type="EMBL" id="AXY03566.1"/>
    </source>
</evidence>
<keyword evidence="9" id="KW-1185">Reference proteome</keyword>
<organism evidence="8 9">
    <name type="scientific">Vibrio alfacsensis</name>
    <dbReference type="NCBI Taxonomy" id="1074311"/>
    <lineage>
        <taxon>Bacteria</taxon>
        <taxon>Pseudomonadati</taxon>
        <taxon>Pseudomonadota</taxon>
        <taxon>Gammaproteobacteria</taxon>
        <taxon>Vibrionales</taxon>
        <taxon>Vibrionaceae</taxon>
        <taxon>Vibrio</taxon>
    </lineage>
</organism>
<comment type="pathway">
    <text evidence="2 7">Carbohydrate metabolism; pentose and glucuronate interconversion.</text>
</comment>
<evidence type="ECO:0000256" key="6">
    <source>
        <dbReference type="ARBA" id="ARBA00023235"/>
    </source>
</evidence>
<gene>
    <name evidence="7" type="primary">uxaC</name>
    <name evidence="8" type="ORF">D1115_22235</name>
</gene>